<name>A0ABW5ZYU3_9BACT</name>
<organism evidence="1 2">
    <name type="scientific">Terrimonas rubra</name>
    <dbReference type="NCBI Taxonomy" id="1035890"/>
    <lineage>
        <taxon>Bacteria</taxon>
        <taxon>Pseudomonadati</taxon>
        <taxon>Bacteroidota</taxon>
        <taxon>Chitinophagia</taxon>
        <taxon>Chitinophagales</taxon>
        <taxon>Chitinophagaceae</taxon>
        <taxon>Terrimonas</taxon>
    </lineage>
</organism>
<dbReference type="SUPFAM" id="SSF63829">
    <property type="entry name" value="Calcium-dependent phosphotriesterase"/>
    <property type="match status" value="2"/>
</dbReference>
<proteinExistence type="predicted"/>
<keyword evidence="2" id="KW-1185">Reference proteome</keyword>
<sequence length="358" mass="40003">MNKNLKLIYFLLILIINFSCIENRSAEKETGMPGLAATLSADTLKFTSGIRAILQDSKGNYWFGSQNEGAGFYNGKTFKYFTTKEGLADNQIRSIQEDREGVIWFDTQNGVSSYDGKTIKNHTVNENAENEWKKTDFDLWFSAGTKQGVNKYDGQKLNYLAFPDPVTVPGGNTYAVTSFSKGKHNMQWIGTYAGVFGYNGSNMTILNNKTLGINNEQDGLHIRSTLEDSKGRLWIGNNGIGVLLKNGDAIIHFSKELGKSIPINELEANTQSRGFNKNKGLQAVFAIEEDSDGNIWFGDRDSGAWKYDGKTMTNYTISHKLSQPMIWTIYKDNNNNLLFGMAGGGVYQFNGNSFDRQF</sequence>
<dbReference type="Proteomes" id="UP001597511">
    <property type="component" value="Unassembled WGS sequence"/>
</dbReference>
<gene>
    <name evidence="1" type="ORF">ACFS6H_00735</name>
</gene>
<accession>A0ABW5ZYU3</accession>
<evidence type="ECO:0000313" key="1">
    <source>
        <dbReference type="EMBL" id="MFD2918210.1"/>
    </source>
</evidence>
<evidence type="ECO:0000313" key="2">
    <source>
        <dbReference type="Proteomes" id="UP001597511"/>
    </source>
</evidence>
<comment type="caution">
    <text evidence="1">The sequence shown here is derived from an EMBL/GenBank/DDBJ whole genome shotgun (WGS) entry which is preliminary data.</text>
</comment>
<dbReference type="Gene3D" id="2.130.10.10">
    <property type="entry name" value="YVTN repeat-like/Quinoprotein amine dehydrogenase"/>
    <property type="match status" value="3"/>
</dbReference>
<dbReference type="RefSeq" id="WP_386093931.1">
    <property type="nucleotide sequence ID" value="NZ_JBHUOZ010000001.1"/>
</dbReference>
<dbReference type="Pfam" id="PF07494">
    <property type="entry name" value="Reg_prop"/>
    <property type="match status" value="4"/>
</dbReference>
<reference evidence="2" key="1">
    <citation type="journal article" date="2019" name="Int. J. Syst. Evol. Microbiol.">
        <title>The Global Catalogue of Microorganisms (GCM) 10K type strain sequencing project: providing services to taxonomists for standard genome sequencing and annotation.</title>
        <authorList>
            <consortium name="The Broad Institute Genomics Platform"/>
            <consortium name="The Broad Institute Genome Sequencing Center for Infectious Disease"/>
            <person name="Wu L."/>
            <person name="Ma J."/>
        </authorList>
    </citation>
    <scope>NUCLEOTIDE SEQUENCE [LARGE SCALE GENOMIC DNA]</scope>
    <source>
        <strain evidence="2">KCTC 23299</strain>
    </source>
</reference>
<dbReference type="InterPro" id="IPR011110">
    <property type="entry name" value="Reg_prop"/>
</dbReference>
<protein>
    <submittedName>
        <fullName evidence="1">Two-component regulator propeller domain-containing protein</fullName>
    </submittedName>
</protein>
<dbReference type="EMBL" id="JBHUOZ010000001">
    <property type="protein sequence ID" value="MFD2918210.1"/>
    <property type="molecule type" value="Genomic_DNA"/>
</dbReference>
<dbReference type="InterPro" id="IPR015943">
    <property type="entry name" value="WD40/YVTN_repeat-like_dom_sf"/>
</dbReference>